<proteinExistence type="predicted"/>
<dbReference type="InterPro" id="IPR013767">
    <property type="entry name" value="PAS_fold"/>
</dbReference>
<feature type="domain" description="PAS" evidence="3">
    <location>
        <begin position="134"/>
        <end position="207"/>
    </location>
</feature>
<dbReference type="InterPro" id="IPR035919">
    <property type="entry name" value="EAL_sf"/>
</dbReference>
<dbReference type="Gene3D" id="3.30.70.270">
    <property type="match status" value="1"/>
</dbReference>
<evidence type="ECO:0000256" key="1">
    <source>
        <dbReference type="PROSITE-ProRule" id="PRU00169"/>
    </source>
</evidence>
<evidence type="ECO:0000259" key="3">
    <source>
        <dbReference type="PROSITE" id="PS50112"/>
    </source>
</evidence>
<feature type="domain" description="PAC" evidence="4">
    <location>
        <begin position="212"/>
        <end position="264"/>
    </location>
</feature>
<protein>
    <submittedName>
        <fullName evidence="7">PAS domain S-box-containing protein/diguanylate cyclase (GGDEF) domain-containing protein</fullName>
    </submittedName>
</protein>
<dbReference type="PANTHER" id="PTHR44757">
    <property type="entry name" value="DIGUANYLATE CYCLASE DGCP"/>
    <property type="match status" value="1"/>
</dbReference>
<accession>A0ABY1BRE1</accession>
<dbReference type="InterPro" id="IPR043128">
    <property type="entry name" value="Rev_trsase/Diguanyl_cyclase"/>
</dbReference>
<feature type="domain" description="GGDEF" evidence="6">
    <location>
        <begin position="296"/>
        <end position="429"/>
    </location>
</feature>
<dbReference type="Pfam" id="PF00563">
    <property type="entry name" value="EAL"/>
    <property type="match status" value="1"/>
</dbReference>
<dbReference type="Gene3D" id="3.40.50.2300">
    <property type="match status" value="1"/>
</dbReference>
<evidence type="ECO:0000259" key="2">
    <source>
        <dbReference type="PROSITE" id="PS50110"/>
    </source>
</evidence>
<dbReference type="CDD" id="cd00130">
    <property type="entry name" value="PAS"/>
    <property type="match status" value="1"/>
</dbReference>
<keyword evidence="8" id="KW-1185">Reference proteome</keyword>
<dbReference type="RefSeq" id="WP_069522030.1">
    <property type="nucleotide sequence ID" value="NZ_FOFP01000030.1"/>
</dbReference>
<dbReference type="InterPro" id="IPR011006">
    <property type="entry name" value="CheY-like_superfamily"/>
</dbReference>
<dbReference type="EMBL" id="FOFP01000030">
    <property type="protein sequence ID" value="SER44814.1"/>
    <property type="molecule type" value="Genomic_DNA"/>
</dbReference>
<dbReference type="PANTHER" id="PTHR44757:SF2">
    <property type="entry name" value="BIOFILM ARCHITECTURE MAINTENANCE PROTEIN MBAA"/>
    <property type="match status" value="1"/>
</dbReference>
<dbReference type="SMART" id="SM00267">
    <property type="entry name" value="GGDEF"/>
    <property type="match status" value="1"/>
</dbReference>
<evidence type="ECO:0000313" key="8">
    <source>
        <dbReference type="Proteomes" id="UP000198512"/>
    </source>
</evidence>
<dbReference type="SUPFAM" id="SSF55073">
    <property type="entry name" value="Nucleotide cyclase"/>
    <property type="match status" value="1"/>
</dbReference>
<dbReference type="InterPro" id="IPR000700">
    <property type="entry name" value="PAS-assoc_C"/>
</dbReference>
<dbReference type="NCBIfam" id="TIGR00229">
    <property type="entry name" value="sensory_box"/>
    <property type="match status" value="1"/>
</dbReference>
<dbReference type="PROSITE" id="PS50113">
    <property type="entry name" value="PAC"/>
    <property type="match status" value="1"/>
</dbReference>
<dbReference type="Proteomes" id="UP000198512">
    <property type="component" value="Unassembled WGS sequence"/>
</dbReference>
<evidence type="ECO:0000313" key="7">
    <source>
        <dbReference type="EMBL" id="SER44814.1"/>
    </source>
</evidence>
<evidence type="ECO:0000259" key="5">
    <source>
        <dbReference type="PROSITE" id="PS50883"/>
    </source>
</evidence>
<dbReference type="SMART" id="SM00091">
    <property type="entry name" value="PAS"/>
    <property type="match status" value="1"/>
</dbReference>
<dbReference type="PROSITE" id="PS50883">
    <property type="entry name" value="EAL"/>
    <property type="match status" value="1"/>
</dbReference>
<name>A0ABY1BRE1_9PSED</name>
<dbReference type="CDD" id="cd01948">
    <property type="entry name" value="EAL"/>
    <property type="match status" value="1"/>
</dbReference>
<evidence type="ECO:0000259" key="4">
    <source>
        <dbReference type="PROSITE" id="PS50113"/>
    </source>
</evidence>
<dbReference type="Gene3D" id="3.20.20.450">
    <property type="entry name" value="EAL domain"/>
    <property type="match status" value="1"/>
</dbReference>
<dbReference type="Gene3D" id="3.30.450.20">
    <property type="entry name" value="PAS domain"/>
    <property type="match status" value="1"/>
</dbReference>
<dbReference type="PROSITE" id="PS50110">
    <property type="entry name" value="RESPONSE_REGULATORY"/>
    <property type="match status" value="1"/>
</dbReference>
<dbReference type="SUPFAM" id="SSF52172">
    <property type="entry name" value="CheY-like"/>
    <property type="match status" value="1"/>
</dbReference>
<dbReference type="PROSITE" id="PS50887">
    <property type="entry name" value="GGDEF"/>
    <property type="match status" value="1"/>
</dbReference>
<feature type="domain" description="Response regulatory" evidence="2">
    <location>
        <begin position="4"/>
        <end position="121"/>
    </location>
</feature>
<dbReference type="InterPro" id="IPR000160">
    <property type="entry name" value="GGDEF_dom"/>
</dbReference>
<dbReference type="CDD" id="cd01949">
    <property type="entry name" value="GGDEF"/>
    <property type="match status" value="1"/>
</dbReference>
<feature type="domain" description="EAL" evidence="5">
    <location>
        <begin position="438"/>
        <end position="690"/>
    </location>
</feature>
<dbReference type="InterPro" id="IPR052155">
    <property type="entry name" value="Biofilm_reg_signaling"/>
</dbReference>
<dbReference type="SMART" id="SM00052">
    <property type="entry name" value="EAL"/>
    <property type="match status" value="1"/>
</dbReference>
<gene>
    <name evidence="7" type="ORF">SAMN05216600_13026</name>
</gene>
<dbReference type="InterPro" id="IPR000014">
    <property type="entry name" value="PAS"/>
</dbReference>
<dbReference type="InterPro" id="IPR035965">
    <property type="entry name" value="PAS-like_dom_sf"/>
</dbReference>
<dbReference type="InterPro" id="IPR001789">
    <property type="entry name" value="Sig_transdc_resp-reg_receiver"/>
</dbReference>
<organism evidence="7 8">
    <name type="scientific">Pseudomonas cuatrocienegasensis</name>
    <dbReference type="NCBI Taxonomy" id="543360"/>
    <lineage>
        <taxon>Bacteria</taxon>
        <taxon>Pseudomonadati</taxon>
        <taxon>Pseudomonadota</taxon>
        <taxon>Gammaproteobacteria</taxon>
        <taxon>Pseudomonadales</taxon>
        <taxon>Pseudomonadaceae</taxon>
        <taxon>Pseudomonas</taxon>
    </lineage>
</organism>
<dbReference type="PROSITE" id="PS50112">
    <property type="entry name" value="PAS"/>
    <property type="match status" value="1"/>
</dbReference>
<dbReference type="Pfam" id="PF00990">
    <property type="entry name" value="GGDEF"/>
    <property type="match status" value="1"/>
</dbReference>
<dbReference type="NCBIfam" id="TIGR00254">
    <property type="entry name" value="GGDEF"/>
    <property type="match status" value="1"/>
</dbReference>
<evidence type="ECO:0000259" key="6">
    <source>
        <dbReference type="PROSITE" id="PS50887"/>
    </source>
</evidence>
<sequence length="706" mass="76704">MVYRVLIVTADTEARDSLYVTFADATADSFCAEWVASWSAALPRLQAGDIDVVVLDSVLPGSKDSDAFVQVFASVPHVPIITLWAAHDQAHAERSLALGAKGYLLKGLFAGYLMMQLMEQIIGRKRADAHQSLERTRAQMTLHSISDAVIGTDMQGVVDYLNPAAERMTGWPHDEARGQPITRVMNLVNRKTDAAVPNPVGLVLREQQPMGMAAGTVLVRRDGSQVAIDDSAAPIVDLEGHVSGAVIVFHDVSEARSMTLKMAHLAQHDVLTQLPNRVLLNDRIVQAIGLAERSGNAIALMFIDLDHFKCINDAHGHAIGDQLLQAVAQRLLSCVRNSDTVSRNGGDEFVVLLAEGRNMQDASITAQKITTALAEPFVIDRHELRVTCSIGISVCPADADNAEALLKHADTAMYHAKQAGRNNYQFFKQAMNLRALERKDVESALAEALVRQDFMLHYQPKFNLQTGVVTGAEALLRWVHPQWGITLPERFVAVAEECGLLVQIGRWVLREACRQTRQWQEQGLSLASVAVNISALEFLHPDFVANVQATLQATGLPAACLQLEISECVLMHDAAISTGILQRLKDLGVQLAVDDFGTGYSSLNYLLAFPIDVLKIDKSVVHAISTSSGLVAQAMILVGSSLQYKVVAEGVENLAQLSFLKNRQCAEGQGYLFSHGLRNDQFARLFLGKPGVTGECAGARPSGDGC</sequence>
<dbReference type="InterPro" id="IPR001633">
    <property type="entry name" value="EAL_dom"/>
</dbReference>
<dbReference type="Pfam" id="PF00989">
    <property type="entry name" value="PAS"/>
    <property type="match status" value="1"/>
</dbReference>
<keyword evidence="1" id="KW-0597">Phosphoprotein</keyword>
<comment type="caution">
    <text evidence="7">The sequence shown here is derived from an EMBL/GenBank/DDBJ whole genome shotgun (WGS) entry which is preliminary data.</text>
</comment>
<dbReference type="InterPro" id="IPR029787">
    <property type="entry name" value="Nucleotide_cyclase"/>
</dbReference>
<feature type="modified residue" description="4-aspartylphosphate" evidence="1">
    <location>
        <position position="56"/>
    </location>
</feature>
<dbReference type="SUPFAM" id="SSF55785">
    <property type="entry name" value="PYP-like sensor domain (PAS domain)"/>
    <property type="match status" value="1"/>
</dbReference>
<dbReference type="SUPFAM" id="SSF141868">
    <property type="entry name" value="EAL domain-like"/>
    <property type="match status" value="1"/>
</dbReference>
<reference evidence="7 8" key="1">
    <citation type="submission" date="2016-10" db="EMBL/GenBank/DDBJ databases">
        <authorList>
            <person name="Varghese N."/>
            <person name="Submissions S."/>
        </authorList>
    </citation>
    <scope>NUCLEOTIDE SEQUENCE [LARGE SCALE GENOMIC DNA]</scope>
    <source>
        <strain evidence="7 8">CIP 109853</strain>
    </source>
</reference>